<accession>A0A6A3LU94</accession>
<sequence>MASSASPAVITITSRFWNDGYHVFKRFMEAEEIGTALGAVQDLADTLWFRDTGNALRRHAPLNLSDNINANAPRFRLVHERMIDLASPLHPAWSVASQWRPVGLKEDSPHNTPTATSAQRRLARPL</sequence>
<name>A0A6A3LU94_9STRA</name>
<dbReference type="EMBL" id="QXFW01000176">
    <property type="protein sequence ID" value="KAE9021800.1"/>
    <property type="molecule type" value="Genomic_DNA"/>
</dbReference>
<evidence type="ECO:0000256" key="1">
    <source>
        <dbReference type="SAM" id="MobiDB-lite"/>
    </source>
</evidence>
<evidence type="ECO:0000313" key="3">
    <source>
        <dbReference type="Proteomes" id="UP000460718"/>
    </source>
</evidence>
<feature type="region of interest" description="Disordered" evidence="1">
    <location>
        <begin position="104"/>
        <end position="126"/>
    </location>
</feature>
<gene>
    <name evidence="2" type="ORF">PF011_g4754</name>
</gene>
<dbReference type="AlphaFoldDB" id="A0A6A3LU94"/>
<feature type="compositionally biased region" description="Polar residues" evidence="1">
    <location>
        <begin position="110"/>
        <end position="119"/>
    </location>
</feature>
<reference evidence="2 3" key="1">
    <citation type="submission" date="2018-09" db="EMBL/GenBank/DDBJ databases">
        <title>Genomic investigation of the strawberry pathogen Phytophthora fragariae indicates pathogenicity is determined by transcriptional variation in three key races.</title>
        <authorList>
            <person name="Adams T.M."/>
            <person name="Armitage A.D."/>
            <person name="Sobczyk M.K."/>
            <person name="Bates H.J."/>
            <person name="Dunwell J.M."/>
            <person name="Nellist C.F."/>
            <person name="Harrison R.J."/>
        </authorList>
    </citation>
    <scope>NUCLEOTIDE SEQUENCE [LARGE SCALE GENOMIC DNA]</scope>
    <source>
        <strain evidence="2 3">SCRP245</strain>
    </source>
</reference>
<dbReference type="Proteomes" id="UP000460718">
    <property type="component" value="Unassembled WGS sequence"/>
</dbReference>
<evidence type="ECO:0000313" key="2">
    <source>
        <dbReference type="EMBL" id="KAE9021800.1"/>
    </source>
</evidence>
<protein>
    <submittedName>
        <fullName evidence="2">Uncharacterized protein</fullName>
    </submittedName>
</protein>
<proteinExistence type="predicted"/>
<organism evidence="2 3">
    <name type="scientific">Phytophthora fragariae</name>
    <dbReference type="NCBI Taxonomy" id="53985"/>
    <lineage>
        <taxon>Eukaryota</taxon>
        <taxon>Sar</taxon>
        <taxon>Stramenopiles</taxon>
        <taxon>Oomycota</taxon>
        <taxon>Peronosporomycetes</taxon>
        <taxon>Peronosporales</taxon>
        <taxon>Peronosporaceae</taxon>
        <taxon>Phytophthora</taxon>
    </lineage>
</organism>
<comment type="caution">
    <text evidence="2">The sequence shown here is derived from an EMBL/GenBank/DDBJ whole genome shotgun (WGS) entry which is preliminary data.</text>
</comment>